<evidence type="ECO:0000256" key="7">
    <source>
        <dbReference type="ARBA" id="ARBA00023040"/>
    </source>
</evidence>
<dbReference type="PRINTS" id="PR00245">
    <property type="entry name" value="OLFACTORYR"/>
</dbReference>
<name>A0AAD1RIT2_PELCU</name>
<feature type="transmembrane region" description="Helical" evidence="13">
    <location>
        <begin position="203"/>
        <end position="225"/>
    </location>
</feature>
<evidence type="ECO:0000256" key="8">
    <source>
        <dbReference type="ARBA" id="ARBA00023136"/>
    </source>
</evidence>
<evidence type="ECO:0000256" key="5">
    <source>
        <dbReference type="ARBA" id="ARBA00022725"/>
    </source>
</evidence>
<feature type="transmembrane region" description="Helical" evidence="13">
    <location>
        <begin position="127"/>
        <end position="155"/>
    </location>
</feature>
<keyword evidence="9" id="KW-1015">Disulfide bond</keyword>
<keyword evidence="11" id="KW-0325">Glycoprotein</keyword>
<evidence type="ECO:0000259" key="14">
    <source>
        <dbReference type="PROSITE" id="PS50262"/>
    </source>
</evidence>
<dbReference type="PANTHER" id="PTHR24242">
    <property type="entry name" value="G-PROTEIN COUPLED RECEPTOR"/>
    <property type="match status" value="1"/>
</dbReference>
<dbReference type="AlphaFoldDB" id="A0AAD1RIT2"/>
<comment type="subcellular location">
    <subcellularLocation>
        <location evidence="1">Cell membrane</location>
        <topology evidence="1">Multi-pass membrane protein</topology>
    </subcellularLocation>
</comment>
<dbReference type="FunFam" id="1.20.1070.10:FF:000010">
    <property type="entry name" value="Olfactory receptor"/>
    <property type="match status" value="1"/>
</dbReference>
<evidence type="ECO:0000256" key="9">
    <source>
        <dbReference type="ARBA" id="ARBA00023157"/>
    </source>
</evidence>
<dbReference type="InterPro" id="IPR050939">
    <property type="entry name" value="Olfactory_GPCR1"/>
</dbReference>
<dbReference type="Pfam" id="PF13853">
    <property type="entry name" value="7tm_4"/>
    <property type="match status" value="1"/>
</dbReference>
<evidence type="ECO:0000256" key="4">
    <source>
        <dbReference type="ARBA" id="ARBA00022692"/>
    </source>
</evidence>
<evidence type="ECO:0000256" key="3">
    <source>
        <dbReference type="ARBA" id="ARBA00022606"/>
    </source>
</evidence>
<protein>
    <submittedName>
        <fullName evidence="15">Olfactory receptor 6B1-like</fullName>
    </submittedName>
</protein>
<feature type="transmembrane region" description="Helical" evidence="13">
    <location>
        <begin position="378"/>
        <end position="397"/>
    </location>
</feature>
<dbReference type="PANTHER" id="PTHR24242:SF408">
    <property type="entry name" value="OLFACTORY RECEPTOR 11A1-LIKE"/>
    <property type="match status" value="1"/>
</dbReference>
<keyword evidence="16" id="KW-1185">Reference proteome</keyword>
<evidence type="ECO:0000256" key="13">
    <source>
        <dbReference type="SAM" id="Phobius"/>
    </source>
</evidence>
<evidence type="ECO:0000256" key="12">
    <source>
        <dbReference type="ARBA" id="ARBA00023224"/>
    </source>
</evidence>
<dbReference type="InterPro" id="IPR017452">
    <property type="entry name" value="GPCR_Rhodpsn_7TM"/>
</dbReference>
<evidence type="ECO:0000313" key="16">
    <source>
        <dbReference type="Proteomes" id="UP001295444"/>
    </source>
</evidence>
<feature type="transmembrane region" description="Helical" evidence="13">
    <location>
        <begin position="245"/>
        <end position="268"/>
    </location>
</feature>
<sequence length="419" mass="47269">MIRRYEDDAYIEEVKRQLVCYGPDLSNEVVHQLTPNLAPGLTGEMLTPTDPHVPLATEPDYVPSPQRKSWQLGRGNKNGGSVWQLDSLAHCKQRSERLTLASVIASPGQNRTRITEFLLLAFGKRQYFNALLFVLFLVFYLISLLGNILVISLVVMNQSLHSPMYFFLSQMSVSEILFTSSIVPNMLHLVLAGGANVSVSRCIIQFCLLGVPTIAQCFILAVMSFDRYVAICNPFHYTQIMTFNLQVRASIGCWMFGFLLSLIIYFFLHKLEFCDSNIIDHYYCDIAPVLKLSCSDTRTVELLTSLLSAPLVLSPLLFIIVTYTSILLTILKIPTISGRQKAFSTCSSHLSIVCMYYGTLATIYIFKPKDSSLDVNKILSLLYTLVTPSLNPIVYSLRNQVIRKAAEKSFQIRRKQIQI</sequence>
<dbReference type="GO" id="GO:0004930">
    <property type="term" value="F:G protein-coupled receptor activity"/>
    <property type="evidence" value="ECO:0007669"/>
    <property type="project" value="UniProtKB-KW"/>
</dbReference>
<proteinExistence type="predicted"/>
<dbReference type="SUPFAM" id="SSF81321">
    <property type="entry name" value="Family A G protein-coupled receptor-like"/>
    <property type="match status" value="1"/>
</dbReference>
<keyword evidence="10 15" id="KW-0675">Receptor</keyword>
<evidence type="ECO:0000256" key="2">
    <source>
        <dbReference type="ARBA" id="ARBA00022475"/>
    </source>
</evidence>
<accession>A0AAD1RIT2</accession>
<dbReference type="Gene3D" id="1.20.1070.10">
    <property type="entry name" value="Rhodopsin 7-helix transmembrane proteins"/>
    <property type="match status" value="1"/>
</dbReference>
<dbReference type="GO" id="GO:0004984">
    <property type="term" value="F:olfactory receptor activity"/>
    <property type="evidence" value="ECO:0007669"/>
    <property type="project" value="InterPro"/>
</dbReference>
<evidence type="ECO:0000313" key="15">
    <source>
        <dbReference type="EMBL" id="CAH2272576.1"/>
    </source>
</evidence>
<keyword evidence="3" id="KW-0716">Sensory transduction</keyword>
<organism evidence="15 16">
    <name type="scientific">Pelobates cultripes</name>
    <name type="common">Western spadefoot toad</name>
    <dbReference type="NCBI Taxonomy" id="61616"/>
    <lineage>
        <taxon>Eukaryota</taxon>
        <taxon>Metazoa</taxon>
        <taxon>Chordata</taxon>
        <taxon>Craniata</taxon>
        <taxon>Vertebrata</taxon>
        <taxon>Euteleostomi</taxon>
        <taxon>Amphibia</taxon>
        <taxon>Batrachia</taxon>
        <taxon>Anura</taxon>
        <taxon>Pelobatoidea</taxon>
        <taxon>Pelobatidae</taxon>
        <taxon>Pelobates</taxon>
    </lineage>
</organism>
<keyword evidence="6 13" id="KW-1133">Transmembrane helix</keyword>
<keyword evidence="12" id="KW-0807">Transducer</keyword>
<keyword evidence="2" id="KW-1003">Cell membrane</keyword>
<dbReference type="GO" id="GO:0005886">
    <property type="term" value="C:plasma membrane"/>
    <property type="evidence" value="ECO:0007669"/>
    <property type="project" value="UniProtKB-SubCell"/>
</dbReference>
<dbReference type="InterPro" id="IPR000725">
    <property type="entry name" value="Olfact_rcpt"/>
</dbReference>
<dbReference type="Proteomes" id="UP001295444">
    <property type="component" value="Chromosome 03"/>
</dbReference>
<gene>
    <name evidence="15" type="ORF">PECUL_23A061034</name>
</gene>
<keyword evidence="8 13" id="KW-0472">Membrane</keyword>
<feature type="transmembrane region" description="Helical" evidence="13">
    <location>
        <begin position="343"/>
        <end position="366"/>
    </location>
</feature>
<feature type="transmembrane region" description="Helical" evidence="13">
    <location>
        <begin position="311"/>
        <end position="331"/>
    </location>
</feature>
<evidence type="ECO:0000256" key="10">
    <source>
        <dbReference type="ARBA" id="ARBA00023170"/>
    </source>
</evidence>
<evidence type="ECO:0000256" key="1">
    <source>
        <dbReference type="ARBA" id="ARBA00004651"/>
    </source>
</evidence>
<evidence type="ECO:0000256" key="6">
    <source>
        <dbReference type="ARBA" id="ARBA00022989"/>
    </source>
</evidence>
<keyword evidence="4 13" id="KW-0812">Transmembrane</keyword>
<evidence type="ECO:0000256" key="11">
    <source>
        <dbReference type="ARBA" id="ARBA00023180"/>
    </source>
</evidence>
<feature type="domain" description="G-protein coupled receptors family 1 profile" evidence="14">
    <location>
        <begin position="146"/>
        <end position="395"/>
    </location>
</feature>
<dbReference type="PROSITE" id="PS50262">
    <property type="entry name" value="G_PROTEIN_RECEP_F1_2"/>
    <property type="match status" value="1"/>
</dbReference>
<dbReference type="InterPro" id="IPR000276">
    <property type="entry name" value="GPCR_Rhodpsn"/>
</dbReference>
<dbReference type="PRINTS" id="PR00237">
    <property type="entry name" value="GPCRRHODOPSN"/>
</dbReference>
<dbReference type="EMBL" id="OW240914">
    <property type="protein sequence ID" value="CAH2272576.1"/>
    <property type="molecule type" value="Genomic_DNA"/>
</dbReference>
<keyword evidence="5" id="KW-0552">Olfaction</keyword>
<reference evidence="15" key="1">
    <citation type="submission" date="2022-03" db="EMBL/GenBank/DDBJ databases">
        <authorList>
            <person name="Alioto T."/>
            <person name="Alioto T."/>
            <person name="Gomez Garrido J."/>
        </authorList>
    </citation>
    <scope>NUCLEOTIDE SEQUENCE</scope>
</reference>
<keyword evidence="7" id="KW-0297">G-protein coupled receptor</keyword>